<feature type="transmembrane region" description="Helical" evidence="1">
    <location>
        <begin position="42"/>
        <end position="66"/>
    </location>
</feature>
<comment type="caution">
    <text evidence="2">The sequence shown here is derived from an EMBL/GenBank/DDBJ whole genome shotgun (WGS) entry which is preliminary data.</text>
</comment>
<name>A0A842HWP9_9SPHN</name>
<keyword evidence="3" id="KW-1185">Reference proteome</keyword>
<dbReference type="InterPro" id="IPR049713">
    <property type="entry name" value="Pr6Pr-like"/>
</dbReference>
<feature type="transmembrane region" description="Helical" evidence="1">
    <location>
        <begin position="139"/>
        <end position="158"/>
    </location>
</feature>
<protein>
    <submittedName>
        <fullName evidence="2">Pr6Pr family membrane protein</fullName>
    </submittedName>
</protein>
<evidence type="ECO:0000313" key="3">
    <source>
        <dbReference type="Proteomes" id="UP000564378"/>
    </source>
</evidence>
<evidence type="ECO:0000256" key="1">
    <source>
        <dbReference type="SAM" id="Phobius"/>
    </source>
</evidence>
<proteinExistence type="predicted"/>
<reference evidence="2 3" key="1">
    <citation type="submission" date="2020-08" db="EMBL/GenBank/DDBJ databases">
        <title>Draft genome sequence of Parasphingopyxis sp. GrpM-11.</title>
        <authorList>
            <person name="Oh J."/>
            <person name="Roh D.-H."/>
        </authorList>
    </citation>
    <scope>NUCLEOTIDE SEQUENCE [LARGE SCALE GENOMIC DNA]</scope>
    <source>
        <strain evidence="2 3">GrpM-11</strain>
    </source>
</reference>
<dbReference type="RefSeq" id="WP_185799658.1">
    <property type="nucleotide sequence ID" value="NZ_JACJVJ010000001.1"/>
</dbReference>
<feature type="transmembrane region" description="Helical" evidence="1">
    <location>
        <begin position="78"/>
        <end position="101"/>
    </location>
</feature>
<accession>A0A842HWP9</accession>
<keyword evidence="1" id="KW-0812">Transmembrane</keyword>
<feature type="transmembrane region" description="Helical" evidence="1">
    <location>
        <begin position="113"/>
        <end position="132"/>
    </location>
</feature>
<dbReference type="EMBL" id="JACJVJ010000001">
    <property type="protein sequence ID" value="MBC2776370.1"/>
    <property type="molecule type" value="Genomic_DNA"/>
</dbReference>
<feature type="transmembrane region" description="Helical" evidence="1">
    <location>
        <begin position="178"/>
        <end position="199"/>
    </location>
</feature>
<dbReference type="Proteomes" id="UP000564378">
    <property type="component" value="Unassembled WGS sequence"/>
</dbReference>
<dbReference type="AlphaFoldDB" id="A0A842HWP9"/>
<keyword evidence="1" id="KW-1133">Transmembrane helix</keyword>
<gene>
    <name evidence="2" type="ORF">H6P80_01930</name>
</gene>
<keyword evidence="1" id="KW-0472">Membrane</keyword>
<dbReference type="NCBIfam" id="NF038065">
    <property type="entry name" value="Pr6Pr"/>
    <property type="match status" value="1"/>
</dbReference>
<organism evidence="2 3">
    <name type="scientific">Parasphingopyxis marina</name>
    <dbReference type="NCBI Taxonomy" id="2761622"/>
    <lineage>
        <taxon>Bacteria</taxon>
        <taxon>Pseudomonadati</taxon>
        <taxon>Pseudomonadota</taxon>
        <taxon>Alphaproteobacteria</taxon>
        <taxon>Sphingomonadales</taxon>
        <taxon>Sphingomonadaceae</taxon>
        <taxon>Parasphingopyxis</taxon>
    </lineage>
</organism>
<evidence type="ECO:0000313" key="2">
    <source>
        <dbReference type="EMBL" id="MBC2776370.1"/>
    </source>
</evidence>
<sequence>MQPMLARSTAFVTALLIWAALGIQLAILIRQFADQDLGLAAAVWRFSGFFTILTNMAVAIVASAMALRPESRLAGPRLRLAVAVSIALVGIVYSLALRSVWNPQGWQAVVDHALHDASPLLFLLAWALFPHGRLGWRDAIWGIVFPLAYVCYAMARGAADGWYAYWFLDPAALPAGDFVRNIALLLAGFAAASLLLIAIDRIFAKRVAAI</sequence>